<keyword evidence="14" id="KW-1071">Ligand-gated ion channel</keyword>
<feature type="transmembrane region" description="Helical" evidence="17">
    <location>
        <begin position="179"/>
        <end position="198"/>
    </location>
</feature>
<dbReference type="Gene3D" id="2.60.120.10">
    <property type="entry name" value="Jelly Rolls"/>
    <property type="match status" value="1"/>
</dbReference>
<dbReference type="KEGG" id="tcc:18613991"/>
<dbReference type="GO" id="GO:0005886">
    <property type="term" value="C:plasma membrane"/>
    <property type="evidence" value="ECO:0007669"/>
    <property type="project" value="UniProtKB-SubCell"/>
</dbReference>
<dbReference type="InterPro" id="IPR018490">
    <property type="entry name" value="cNMP-bd_dom_sf"/>
</dbReference>
<evidence type="ECO:0000256" key="1">
    <source>
        <dbReference type="ARBA" id="ARBA00004651"/>
    </source>
</evidence>
<dbReference type="RefSeq" id="XP_007051571.2">
    <property type="nucleotide sequence ID" value="XM_007051509.2"/>
</dbReference>
<keyword evidence="9 17" id="KW-1133">Transmembrane helix</keyword>
<keyword evidence="12 17" id="KW-0472">Membrane</keyword>
<comment type="subcellular location">
    <subcellularLocation>
        <location evidence="1">Cell membrane</location>
        <topology evidence="1">Multi-pass membrane protein</topology>
    </subcellularLocation>
</comment>
<dbReference type="PANTHER" id="PTHR45651:SF35">
    <property type="entry name" value="CYCLIC NUCLEOTIDE-GATED ION CHANNEL 3-RELATED"/>
    <property type="match status" value="1"/>
</dbReference>
<evidence type="ECO:0000256" key="9">
    <source>
        <dbReference type="ARBA" id="ARBA00022989"/>
    </source>
</evidence>
<dbReference type="PROSITE" id="PS50042">
    <property type="entry name" value="CNMP_BINDING_3"/>
    <property type="match status" value="1"/>
</dbReference>
<feature type="domain" description="Cyclic nucleotide-binding" evidence="18">
    <location>
        <begin position="480"/>
        <end position="551"/>
    </location>
</feature>
<dbReference type="PROSITE" id="PS50096">
    <property type="entry name" value="IQ"/>
    <property type="match status" value="1"/>
</dbReference>
<accession>A0AB32VSC0</accession>
<keyword evidence="7 17" id="KW-0812">Transmembrane</keyword>
<keyword evidence="13" id="KW-0114">cAMP</keyword>
<evidence type="ECO:0000256" key="12">
    <source>
        <dbReference type="ARBA" id="ARBA00023136"/>
    </source>
</evidence>
<dbReference type="PANTHER" id="PTHR45651">
    <property type="entry name" value="CYCLIC NUCLEOTIDE-GATED ION CHANNEL 15-RELATED-RELATED"/>
    <property type="match status" value="1"/>
</dbReference>
<dbReference type="CDD" id="cd00038">
    <property type="entry name" value="CAP_ED"/>
    <property type="match status" value="1"/>
</dbReference>
<keyword evidence="4" id="KW-1003">Cell membrane</keyword>
<dbReference type="CDD" id="cd23767">
    <property type="entry name" value="IQCD"/>
    <property type="match status" value="1"/>
</dbReference>
<evidence type="ECO:0000256" key="2">
    <source>
        <dbReference type="ARBA" id="ARBA00010486"/>
    </source>
</evidence>
<keyword evidence="11" id="KW-0406">Ion transport</keyword>
<dbReference type="FunFam" id="1.10.287.630:FF:000003">
    <property type="entry name" value="Cyclic nucleotide-gated ion channel 1"/>
    <property type="match status" value="1"/>
</dbReference>
<evidence type="ECO:0000313" key="20">
    <source>
        <dbReference type="RefSeq" id="XP_007051571.2"/>
    </source>
</evidence>
<dbReference type="FunFam" id="2.60.120.10:FF:000024">
    <property type="entry name" value="Cyclic nucleotide-gated ion channel 1"/>
    <property type="match status" value="1"/>
</dbReference>
<evidence type="ECO:0000256" key="6">
    <source>
        <dbReference type="ARBA" id="ARBA00022566"/>
    </source>
</evidence>
<keyword evidence="5" id="KW-0140">cGMP</keyword>
<feature type="transmembrane region" description="Helical" evidence="17">
    <location>
        <begin position="372"/>
        <end position="394"/>
    </location>
</feature>
<evidence type="ECO:0000256" key="5">
    <source>
        <dbReference type="ARBA" id="ARBA00022535"/>
    </source>
</evidence>
<dbReference type="GO" id="GO:0030552">
    <property type="term" value="F:cAMP binding"/>
    <property type="evidence" value="ECO:0007669"/>
    <property type="project" value="UniProtKB-KW"/>
</dbReference>
<feature type="transmembrane region" description="Helical" evidence="17">
    <location>
        <begin position="89"/>
        <end position="109"/>
    </location>
</feature>
<dbReference type="GeneID" id="18613991"/>
<feature type="region of interest" description="Disordered" evidence="16">
    <location>
        <begin position="679"/>
        <end position="709"/>
    </location>
</feature>
<evidence type="ECO:0000256" key="14">
    <source>
        <dbReference type="ARBA" id="ARBA00023286"/>
    </source>
</evidence>
<dbReference type="Pfam" id="PF00520">
    <property type="entry name" value="Ion_trans"/>
    <property type="match status" value="1"/>
</dbReference>
<keyword evidence="10" id="KW-0547">Nucleotide-binding</keyword>
<proteinExistence type="inferred from homology"/>
<name>A0AB32VSC0_THECC</name>
<dbReference type="InterPro" id="IPR014710">
    <property type="entry name" value="RmlC-like_jellyroll"/>
</dbReference>
<feature type="transmembrane region" description="Helical" evidence="17">
    <location>
        <begin position="136"/>
        <end position="158"/>
    </location>
</feature>
<dbReference type="SUPFAM" id="SSF51206">
    <property type="entry name" value="cAMP-binding domain-like"/>
    <property type="match status" value="1"/>
</dbReference>
<evidence type="ECO:0000256" key="7">
    <source>
        <dbReference type="ARBA" id="ARBA00022692"/>
    </source>
</evidence>
<dbReference type="AlphaFoldDB" id="A0AB32VSC0"/>
<feature type="transmembrane region" description="Helical" evidence="17">
    <location>
        <begin position="246"/>
        <end position="271"/>
    </location>
</feature>
<keyword evidence="8" id="KW-0112">Calmodulin-binding</keyword>
<evidence type="ECO:0000313" key="19">
    <source>
        <dbReference type="Proteomes" id="UP000694886"/>
    </source>
</evidence>
<dbReference type="GO" id="GO:0005516">
    <property type="term" value="F:calmodulin binding"/>
    <property type="evidence" value="ECO:0007669"/>
    <property type="project" value="UniProtKB-KW"/>
</dbReference>
<dbReference type="SMART" id="SM00100">
    <property type="entry name" value="cNMP"/>
    <property type="match status" value="1"/>
</dbReference>
<evidence type="ECO:0000256" key="17">
    <source>
        <dbReference type="SAM" id="Phobius"/>
    </source>
</evidence>
<dbReference type="Gramene" id="Tc01v2_t028830.1">
    <property type="protein sequence ID" value="Tc01v2_p028830.1"/>
    <property type="gene ID" value="Tc01v2_g028830"/>
</dbReference>
<evidence type="ECO:0000256" key="13">
    <source>
        <dbReference type="ARBA" id="ARBA00023149"/>
    </source>
</evidence>
<evidence type="ECO:0000256" key="15">
    <source>
        <dbReference type="ARBA" id="ARBA00023303"/>
    </source>
</evidence>
<dbReference type="SUPFAM" id="SSF81324">
    <property type="entry name" value="Voltage-gated potassium channels"/>
    <property type="match status" value="1"/>
</dbReference>
<keyword evidence="6" id="KW-0116">cAMP-binding</keyword>
<reference evidence="19" key="1">
    <citation type="journal article" date="1997" name="Nucleic Acids Res.">
        <title>tRNAscan-SE: a program for improved detection of transfer RNA genes in genomic sequence.</title>
        <authorList>
            <person name="Lowe T.M."/>
            <person name="Eddy S.R."/>
        </authorList>
    </citation>
    <scope>NUCLEOTIDE SEQUENCE [LARGE SCALE GENOMIC DNA]</scope>
    <source>
        <strain evidence="19">r\B97-61/B2</strain>
    </source>
</reference>
<dbReference type="Gene3D" id="1.10.287.630">
    <property type="entry name" value="Helix hairpin bin"/>
    <property type="match status" value="1"/>
</dbReference>
<evidence type="ECO:0000256" key="11">
    <source>
        <dbReference type="ARBA" id="ARBA00023065"/>
    </source>
</evidence>
<keyword evidence="3" id="KW-0813">Transport</keyword>
<dbReference type="Gene3D" id="1.10.287.70">
    <property type="match status" value="1"/>
</dbReference>
<evidence type="ECO:0000256" key="16">
    <source>
        <dbReference type="SAM" id="MobiDB-lite"/>
    </source>
</evidence>
<evidence type="ECO:0000256" key="4">
    <source>
        <dbReference type="ARBA" id="ARBA00022475"/>
    </source>
</evidence>
<evidence type="ECO:0000256" key="10">
    <source>
        <dbReference type="ARBA" id="ARBA00022992"/>
    </source>
</evidence>
<dbReference type="GO" id="GO:0005216">
    <property type="term" value="F:monoatomic ion channel activity"/>
    <property type="evidence" value="ECO:0007669"/>
    <property type="project" value="InterPro"/>
</dbReference>
<protein>
    <submittedName>
        <fullName evidence="20">Cyclic nucleotide-gated ion channel 13</fullName>
    </submittedName>
</protein>
<dbReference type="GO" id="GO:0030553">
    <property type="term" value="F:cGMP binding"/>
    <property type="evidence" value="ECO:0007669"/>
    <property type="project" value="UniProtKB-KW"/>
</dbReference>
<reference evidence="20" key="2">
    <citation type="submission" date="2025-08" db="UniProtKB">
        <authorList>
            <consortium name="RefSeq"/>
        </authorList>
    </citation>
    <scope>IDENTIFICATION</scope>
</reference>
<gene>
    <name evidence="20" type="primary">LOC18613991</name>
</gene>
<evidence type="ECO:0000256" key="8">
    <source>
        <dbReference type="ARBA" id="ARBA00022860"/>
    </source>
</evidence>
<dbReference type="InterPro" id="IPR005821">
    <property type="entry name" value="Ion_trans_dom"/>
</dbReference>
<keyword evidence="15" id="KW-0407">Ion channel</keyword>
<comment type="similarity">
    <text evidence="2">Belongs to the cyclic nucleotide-gated cation channel (TC 1.A.1.5) family.</text>
</comment>
<evidence type="ECO:0000259" key="18">
    <source>
        <dbReference type="PROSITE" id="PS50042"/>
    </source>
</evidence>
<evidence type="ECO:0000256" key="3">
    <source>
        <dbReference type="ARBA" id="ARBA00022448"/>
    </source>
</evidence>
<organism evidence="19 20">
    <name type="scientific">Theobroma cacao</name>
    <name type="common">Cacao</name>
    <name type="synonym">Cocoa</name>
    <dbReference type="NCBI Taxonomy" id="3641"/>
    <lineage>
        <taxon>Eukaryota</taxon>
        <taxon>Viridiplantae</taxon>
        <taxon>Streptophyta</taxon>
        <taxon>Embryophyta</taxon>
        <taxon>Tracheophyta</taxon>
        <taxon>Spermatophyta</taxon>
        <taxon>Magnoliopsida</taxon>
        <taxon>eudicotyledons</taxon>
        <taxon>Gunneridae</taxon>
        <taxon>Pentapetalae</taxon>
        <taxon>rosids</taxon>
        <taxon>malvids</taxon>
        <taxon>Malvales</taxon>
        <taxon>Malvaceae</taxon>
        <taxon>Byttnerioideae</taxon>
        <taxon>Theobroma</taxon>
    </lineage>
</organism>
<dbReference type="Proteomes" id="UP000694886">
    <property type="component" value="Chromosome 1"/>
</dbReference>
<dbReference type="InterPro" id="IPR000595">
    <property type="entry name" value="cNMP-bd_dom"/>
</dbReference>
<sequence length="709" mass="81971">MNFRRDKFVRFQDWSSDDGSFAEKVRPSFNAVMGGLRRGFEKGFERIRSLKKPISFRSWGNKPTKKRALGSRKSILNPQGQFLQNWNKIFLLSCTIALALDPLFFYIPVMDGKRKCLNLDEKLEITACVLRTFMDAFYILHIIFQFRTAFIAPSSRVFGRGELIEDRWAIAKRYLSKNFIIDILAILPFPQMVILIIIPTLKGPISLVTKEWLKYIIFCQYVPRILRIFPLYKEVTRTSGLLTETAWAGAALNLFLYMLASHFVGALWYLISIEREDRCWRDATPSGERVALYCEDNSPINYDLVRLLNTSCPFTNPDDITDPKVFNFGIFIDALESGVVETWDFPEKFFYCFWWGLRNLSSLGQNLKTSTFVGEIIFAIFISIAGLILFSLLIGNMQKYLQSTGVRIEEMRVKRQDAEQWMSHRMLPKSLRERIRRYEQYKWQETRGVVEETLINNLPKDLKRDIKRHLCLALLKKVPMFEKMDERLLDAMCDRLKLALYTDKSYIVREGDPVEEMLFIIRGNLVSTTTNGGRTGFFNAVHLKAGDFCGDDLLTWALDLQSSSNLPISTRTVQALKEVEAFALMADDLKFVASQFRRLHSKQFQHTFKFYSVQWQTWAASFIQAAWRRHCKRKLVKSLREAEDKLQDALAKESGTSPSLGATLYASKFAANALRNLRHSNSQTTRLPQRLPPLLPQKPAEPDFAAEDS</sequence>
<keyword evidence="10" id="KW-0142">cGMP-binding</keyword>